<dbReference type="PANTHER" id="PTHR13523">
    <property type="entry name" value="COILED-COIL-HELIX-COILED-COIL-HELIX DOMAIN CONTAINING 2/NUR77"/>
    <property type="match status" value="1"/>
</dbReference>
<evidence type="ECO:0000313" key="3">
    <source>
        <dbReference type="EMBL" id="VFT79926.1"/>
    </source>
</evidence>
<keyword evidence="4" id="KW-1185">Reference proteome</keyword>
<feature type="region of interest" description="Disordered" evidence="1">
    <location>
        <begin position="1"/>
        <end position="47"/>
    </location>
</feature>
<dbReference type="GO" id="GO:0005634">
    <property type="term" value="C:nucleus"/>
    <property type="evidence" value="ECO:0007669"/>
    <property type="project" value="TreeGrafter"/>
</dbReference>
<organism evidence="3 4">
    <name type="scientific">Aphanomyces stellatus</name>
    <dbReference type="NCBI Taxonomy" id="120398"/>
    <lineage>
        <taxon>Eukaryota</taxon>
        <taxon>Sar</taxon>
        <taxon>Stramenopiles</taxon>
        <taxon>Oomycota</taxon>
        <taxon>Saprolegniomycetes</taxon>
        <taxon>Saprolegniales</taxon>
        <taxon>Verrucalvaceae</taxon>
        <taxon>Aphanomyces</taxon>
    </lineage>
</organism>
<evidence type="ECO:0000313" key="2">
    <source>
        <dbReference type="EMBL" id="KAF0716650.1"/>
    </source>
</evidence>
<accession>A0A485KCG4</accession>
<dbReference type="EMBL" id="VJMH01000378">
    <property type="protein sequence ID" value="KAF0716650.1"/>
    <property type="molecule type" value="Genomic_DNA"/>
</dbReference>
<dbReference type="Proteomes" id="UP000332933">
    <property type="component" value="Unassembled WGS sequence"/>
</dbReference>
<sequence>MARSRSAPARKAAPAAKPAPAVKHAPTPAPVQAAPAPAPVAQPQQSGGMMSGLMGTVAEGMAFGTGSAIARHAVGAVVDSFSGSDDTKAQSAAAAAPVAAAQPAAAPTACFNDQKAFMDCLQVNQNDVASCQFYFDQFNMCKNQSSLGFQALP</sequence>
<dbReference type="GO" id="GO:0007005">
    <property type="term" value="P:mitochondrion organization"/>
    <property type="evidence" value="ECO:0007669"/>
    <property type="project" value="InterPro"/>
</dbReference>
<dbReference type="SUPFAM" id="SSF47072">
    <property type="entry name" value="Cysteine alpha-hairpin motif"/>
    <property type="match status" value="1"/>
</dbReference>
<dbReference type="OrthoDB" id="1106148at2759"/>
<reference evidence="3" key="1">
    <citation type="submission" date="2019-03" db="EMBL/GenBank/DDBJ databases">
        <authorList>
            <person name="Gaulin E."/>
            <person name="Dumas B."/>
        </authorList>
    </citation>
    <scope>NUCLEOTIDE SEQUENCE [LARGE SCALE GENOMIC DNA]</scope>
    <source>
        <strain evidence="3">CBS 568.67</strain>
    </source>
</reference>
<dbReference type="EMBL" id="CAADRA010000378">
    <property type="protein sequence ID" value="VFT79926.1"/>
    <property type="molecule type" value="Genomic_DNA"/>
</dbReference>
<reference evidence="2" key="2">
    <citation type="submission" date="2019-06" db="EMBL/GenBank/DDBJ databases">
        <title>Genomics analysis of Aphanomyces spp. identifies a new class of oomycete effector associated with host adaptation.</title>
        <authorList>
            <person name="Gaulin E."/>
        </authorList>
    </citation>
    <scope>NUCLEOTIDE SEQUENCE</scope>
    <source>
        <strain evidence="2">CBS 578.67</strain>
    </source>
</reference>
<dbReference type="InterPro" id="IPR009069">
    <property type="entry name" value="Cys_alpha_HP_mot_SF"/>
</dbReference>
<evidence type="ECO:0000313" key="4">
    <source>
        <dbReference type="Proteomes" id="UP000332933"/>
    </source>
</evidence>
<dbReference type="AlphaFoldDB" id="A0A485KCG4"/>
<gene>
    <name evidence="3" type="primary">Aste57867_2734</name>
    <name evidence="2" type="ORF">As57867_002727</name>
    <name evidence="3" type="ORF">ASTE57867_2734</name>
</gene>
<protein>
    <submittedName>
        <fullName evidence="3">Aste57867_2734 protein</fullName>
    </submittedName>
</protein>
<proteinExistence type="predicted"/>
<name>A0A485KCG4_9STRA</name>
<dbReference type="GO" id="GO:0005739">
    <property type="term" value="C:mitochondrion"/>
    <property type="evidence" value="ECO:0007669"/>
    <property type="project" value="TreeGrafter"/>
</dbReference>
<dbReference type="PANTHER" id="PTHR13523:SF2">
    <property type="entry name" value="COILED-COIL-HELIX-COILED-COIL-HELIX DOMAIN CONTAINING 2, ISOFORM A-RELATED"/>
    <property type="match status" value="1"/>
</dbReference>
<dbReference type="InterPro" id="IPR055304">
    <property type="entry name" value="CHCHD2/10-like"/>
</dbReference>
<evidence type="ECO:0000256" key="1">
    <source>
        <dbReference type="SAM" id="MobiDB-lite"/>
    </source>
</evidence>